<dbReference type="Proteomes" id="UP001324384">
    <property type="component" value="Chromosome"/>
</dbReference>
<dbReference type="Pfam" id="PF16779">
    <property type="entry name" value="DMP12"/>
    <property type="match status" value="1"/>
</dbReference>
<dbReference type="InterPro" id="IPR031891">
    <property type="entry name" value="DMP12"/>
</dbReference>
<name>A0ABZ0WY07_9GAMM</name>
<reference evidence="1 2" key="1">
    <citation type="submission" date="2023-12" db="EMBL/GenBank/DDBJ databases">
        <title>Genome sequencing and assembly of bacterial species from a model synthetic community.</title>
        <authorList>
            <person name="Hogle S.L."/>
        </authorList>
    </citation>
    <scope>NUCLEOTIDE SEQUENCE [LARGE SCALE GENOMIC DNA]</scope>
    <source>
        <strain evidence="1 2">HAMBI_2792</strain>
    </source>
</reference>
<evidence type="ECO:0000313" key="2">
    <source>
        <dbReference type="Proteomes" id="UP001324384"/>
    </source>
</evidence>
<dbReference type="InterPro" id="IPR038223">
    <property type="entry name" value="DMP12_sf"/>
</dbReference>
<dbReference type="RefSeq" id="WP_227538667.1">
    <property type="nucleotide sequence ID" value="NZ_CP139961.1"/>
</dbReference>
<dbReference type="Gene3D" id="3.40.1760.20">
    <property type="match status" value="1"/>
</dbReference>
<keyword evidence="2" id="KW-1185">Reference proteome</keyword>
<accession>A0ABZ0WY07</accession>
<organism evidence="1 2">
    <name type="scientific">Moraxella canis</name>
    <dbReference type="NCBI Taxonomy" id="90239"/>
    <lineage>
        <taxon>Bacteria</taxon>
        <taxon>Pseudomonadati</taxon>
        <taxon>Pseudomonadota</taxon>
        <taxon>Gammaproteobacteria</taxon>
        <taxon>Moraxellales</taxon>
        <taxon>Moraxellaceae</taxon>
        <taxon>Moraxella</taxon>
    </lineage>
</organism>
<protein>
    <submittedName>
        <fullName evidence="1">DMP12 family DNA mimic protein</fullName>
    </submittedName>
</protein>
<sequence length="120" mass="14361">MVINTKLCPIFCLTKDIEIAEFHEMIDWAYKNKDEKTVLILDEKDVQYYQDKGLWEIISNETGNWLFGPYEEEWVLDFDIMKNIIKSIHKNNIHIDENIEKILSILDYAIINKKSVIFYL</sequence>
<dbReference type="EMBL" id="CP139961">
    <property type="protein sequence ID" value="WQE04050.1"/>
    <property type="molecule type" value="Genomic_DNA"/>
</dbReference>
<evidence type="ECO:0000313" key="1">
    <source>
        <dbReference type="EMBL" id="WQE04050.1"/>
    </source>
</evidence>
<gene>
    <name evidence="1" type="ORF">U0021_00140</name>
</gene>
<proteinExistence type="predicted"/>